<protein>
    <submittedName>
        <fullName evidence="2">Uncharacterized protein</fullName>
    </submittedName>
</protein>
<keyword evidence="3" id="KW-1185">Reference proteome</keyword>
<evidence type="ECO:0000313" key="3">
    <source>
        <dbReference type="Proteomes" id="UP000308730"/>
    </source>
</evidence>
<dbReference type="Proteomes" id="UP000308730">
    <property type="component" value="Unassembled WGS sequence"/>
</dbReference>
<feature type="compositionally biased region" description="Basic and acidic residues" evidence="1">
    <location>
        <begin position="93"/>
        <end position="105"/>
    </location>
</feature>
<dbReference type="AlphaFoldDB" id="A0A4S4N7B5"/>
<sequence>MSYCNSKKWQHRLSTYLTSKTASERRRYLYTLAIKLNIAENTVRTRLRKTNNGRPIPPPLYPSLRGRARKFYAEANDHDHDQYVPLKETPVAMKREPTRRSKRLADLSQGPGKDKKPGAVKETKIEVWRCTFGTEDDDDDPVSVIDLCSDSEPELDDPPSPSSANATGGSCTSGEVQNAQHAHAHTSDSGFQDVHQYLTSLGLPRLVPIMSDMGYTTQDDLILLRKSPQATKEAVLKAVRKDARVVLRDWNVLHGALHSMC</sequence>
<feature type="compositionally biased region" description="Polar residues" evidence="1">
    <location>
        <begin position="164"/>
        <end position="180"/>
    </location>
</feature>
<feature type="region of interest" description="Disordered" evidence="1">
    <location>
        <begin position="137"/>
        <end position="190"/>
    </location>
</feature>
<accession>A0A4S4N7B5</accession>
<dbReference type="OrthoDB" id="10588989at2759"/>
<reference evidence="2 3" key="1">
    <citation type="submission" date="2019-02" db="EMBL/GenBank/DDBJ databases">
        <title>Genome sequencing of the rare red list fungi Antrodiella citrinella (Flaviporus citrinellus).</title>
        <authorList>
            <person name="Buettner E."/>
            <person name="Kellner H."/>
        </authorList>
    </citation>
    <scope>NUCLEOTIDE SEQUENCE [LARGE SCALE GENOMIC DNA]</scope>
    <source>
        <strain evidence="2 3">DSM 108506</strain>
    </source>
</reference>
<dbReference type="EMBL" id="SGPM01000001">
    <property type="protein sequence ID" value="THH34177.1"/>
    <property type="molecule type" value="Genomic_DNA"/>
</dbReference>
<gene>
    <name evidence="2" type="ORF">EUX98_g118</name>
</gene>
<proteinExistence type="predicted"/>
<comment type="caution">
    <text evidence="2">The sequence shown here is derived from an EMBL/GenBank/DDBJ whole genome shotgun (WGS) entry which is preliminary data.</text>
</comment>
<evidence type="ECO:0000256" key="1">
    <source>
        <dbReference type="SAM" id="MobiDB-lite"/>
    </source>
</evidence>
<organism evidence="2 3">
    <name type="scientific">Antrodiella citrinella</name>
    <dbReference type="NCBI Taxonomy" id="2447956"/>
    <lineage>
        <taxon>Eukaryota</taxon>
        <taxon>Fungi</taxon>
        <taxon>Dikarya</taxon>
        <taxon>Basidiomycota</taxon>
        <taxon>Agaricomycotina</taxon>
        <taxon>Agaricomycetes</taxon>
        <taxon>Polyporales</taxon>
        <taxon>Steccherinaceae</taxon>
        <taxon>Antrodiella</taxon>
    </lineage>
</organism>
<feature type="region of interest" description="Disordered" evidence="1">
    <location>
        <begin position="93"/>
        <end position="120"/>
    </location>
</feature>
<name>A0A4S4N7B5_9APHY</name>
<evidence type="ECO:0000313" key="2">
    <source>
        <dbReference type="EMBL" id="THH34177.1"/>
    </source>
</evidence>